<name>A0A1X7ALH7_9GAMM</name>
<dbReference type="PANTHER" id="PTHR30349:SF81">
    <property type="entry name" value="TYROSINE RECOMBINASE XERC"/>
    <property type="match status" value="1"/>
</dbReference>
<accession>A0A1X7ALH7</accession>
<comment type="subunit">
    <text evidence="11">Forms a cyclic heterotetrameric complex composed of two molecules of XerC and two molecules of XerD.</text>
</comment>
<organism evidence="14 15">
    <name type="scientific">Parendozoicomonas haliclonae</name>
    <dbReference type="NCBI Taxonomy" id="1960125"/>
    <lineage>
        <taxon>Bacteria</taxon>
        <taxon>Pseudomonadati</taxon>
        <taxon>Pseudomonadota</taxon>
        <taxon>Gammaproteobacteria</taxon>
        <taxon>Oceanospirillales</taxon>
        <taxon>Endozoicomonadaceae</taxon>
        <taxon>Parendozoicomonas</taxon>
    </lineage>
</organism>
<evidence type="ECO:0000256" key="11">
    <source>
        <dbReference type="HAMAP-Rule" id="MF_01808"/>
    </source>
</evidence>
<dbReference type="GO" id="GO:0005737">
    <property type="term" value="C:cytoplasm"/>
    <property type="evidence" value="ECO:0007669"/>
    <property type="project" value="UniProtKB-SubCell"/>
</dbReference>
<dbReference type="AlphaFoldDB" id="A0A1X7ALH7"/>
<dbReference type="OrthoDB" id="9801717at2"/>
<dbReference type="InterPro" id="IPR011010">
    <property type="entry name" value="DNA_brk_join_enz"/>
</dbReference>
<evidence type="ECO:0000256" key="5">
    <source>
        <dbReference type="ARBA" id="ARBA00022618"/>
    </source>
</evidence>
<evidence type="ECO:0000256" key="4">
    <source>
        <dbReference type="ARBA" id="ARBA00022490"/>
    </source>
</evidence>
<dbReference type="HAMAP" id="MF_01808">
    <property type="entry name" value="Recomb_XerC_XerD"/>
    <property type="match status" value="1"/>
</dbReference>
<dbReference type="InterPro" id="IPR013762">
    <property type="entry name" value="Integrase-like_cat_sf"/>
</dbReference>
<keyword evidence="4 11" id="KW-0963">Cytoplasm</keyword>
<dbReference type="InterPro" id="IPR050090">
    <property type="entry name" value="Tyrosine_recombinase_XerCD"/>
</dbReference>
<proteinExistence type="inferred from homology"/>
<dbReference type="InterPro" id="IPR023009">
    <property type="entry name" value="Tyrosine_recombinase_XerC/XerD"/>
</dbReference>
<dbReference type="PROSITE" id="PS51898">
    <property type="entry name" value="TYR_RECOMBINASE"/>
    <property type="match status" value="1"/>
</dbReference>
<feature type="active site" evidence="11">
    <location>
        <position position="172"/>
    </location>
</feature>
<evidence type="ECO:0000259" key="13">
    <source>
        <dbReference type="PROSITE" id="PS51900"/>
    </source>
</evidence>
<dbReference type="InterPro" id="IPR002104">
    <property type="entry name" value="Integrase_catalytic"/>
</dbReference>
<dbReference type="GO" id="GO:0003677">
    <property type="term" value="F:DNA binding"/>
    <property type="evidence" value="ECO:0007669"/>
    <property type="project" value="UniProtKB-UniRule"/>
</dbReference>
<keyword evidence="7 11" id="KW-0229">DNA integration</keyword>
<feature type="active site" evidence="11">
    <location>
        <position position="244"/>
    </location>
</feature>
<dbReference type="Pfam" id="PF02899">
    <property type="entry name" value="Phage_int_SAM_1"/>
    <property type="match status" value="1"/>
</dbReference>
<reference evidence="14 15" key="1">
    <citation type="submission" date="2017-03" db="EMBL/GenBank/DDBJ databases">
        <authorList>
            <person name="Afonso C.L."/>
            <person name="Miller P.J."/>
            <person name="Scott M.A."/>
            <person name="Spackman E."/>
            <person name="Goraichik I."/>
            <person name="Dimitrov K.M."/>
            <person name="Suarez D.L."/>
            <person name="Swayne D.E."/>
        </authorList>
    </citation>
    <scope>NUCLEOTIDE SEQUENCE [LARGE SCALE GENOMIC DNA]</scope>
    <source>
        <strain evidence="14">SB41UT1</strain>
    </source>
</reference>
<dbReference type="Pfam" id="PF00589">
    <property type="entry name" value="Phage_integrase"/>
    <property type="match status" value="1"/>
</dbReference>
<dbReference type="Proteomes" id="UP000196573">
    <property type="component" value="Unassembled WGS sequence"/>
</dbReference>
<evidence type="ECO:0000256" key="8">
    <source>
        <dbReference type="ARBA" id="ARBA00023125"/>
    </source>
</evidence>
<keyword evidence="10 11" id="KW-0131">Cell cycle</keyword>
<feature type="active site" evidence="11">
    <location>
        <position position="148"/>
    </location>
</feature>
<dbReference type="GO" id="GO:0009037">
    <property type="term" value="F:tyrosine-based site-specific recombinase activity"/>
    <property type="evidence" value="ECO:0007669"/>
    <property type="project" value="UniProtKB-UniRule"/>
</dbReference>
<dbReference type="RefSeq" id="WP_087110840.1">
    <property type="nucleotide sequence ID" value="NZ_CBCSCN010000006.1"/>
</dbReference>
<dbReference type="PROSITE" id="PS51900">
    <property type="entry name" value="CB"/>
    <property type="match status" value="1"/>
</dbReference>
<keyword evidence="8 11" id="KW-0238">DNA-binding</keyword>
<dbReference type="CDD" id="cd00798">
    <property type="entry name" value="INT_XerDC_C"/>
    <property type="match status" value="1"/>
</dbReference>
<feature type="active site" evidence="11">
    <location>
        <position position="267"/>
    </location>
</feature>
<dbReference type="InterPro" id="IPR010998">
    <property type="entry name" value="Integrase_recombinase_N"/>
</dbReference>
<evidence type="ECO:0000256" key="9">
    <source>
        <dbReference type="ARBA" id="ARBA00023172"/>
    </source>
</evidence>
<evidence type="ECO:0000256" key="10">
    <source>
        <dbReference type="ARBA" id="ARBA00023306"/>
    </source>
</evidence>
<dbReference type="NCBIfam" id="NF040815">
    <property type="entry name" value="recomb_XerA_Arch"/>
    <property type="match status" value="1"/>
</dbReference>
<evidence type="ECO:0000313" key="15">
    <source>
        <dbReference type="Proteomes" id="UP000196573"/>
    </source>
</evidence>
<gene>
    <name evidence="14" type="primary">xerC_3</name>
    <name evidence="11" type="synonym">xerC</name>
    <name evidence="14" type="ORF">EHSB41UT_02754</name>
</gene>
<keyword evidence="5 11" id="KW-0132">Cell division</keyword>
<dbReference type="GO" id="GO:0006313">
    <property type="term" value="P:DNA transposition"/>
    <property type="evidence" value="ECO:0007669"/>
    <property type="project" value="UniProtKB-UniRule"/>
</dbReference>
<dbReference type="PANTHER" id="PTHR30349">
    <property type="entry name" value="PHAGE INTEGRASE-RELATED"/>
    <property type="match status" value="1"/>
</dbReference>
<dbReference type="SUPFAM" id="SSF56349">
    <property type="entry name" value="DNA breaking-rejoining enzymes"/>
    <property type="match status" value="1"/>
</dbReference>
<feature type="domain" description="Core-binding (CB)" evidence="13">
    <location>
        <begin position="4"/>
        <end position="88"/>
    </location>
</feature>
<evidence type="ECO:0000256" key="2">
    <source>
        <dbReference type="ARBA" id="ARBA00006657"/>
    </source>
</evidence>
<evidence type="ECO:0000256" key="7">
    <source>
        <dbReference type="ARBA" id="ARBA00022908"/>
    </source>
</evidence>
<comment type="function">
    <text evidence="11">Site-specific tyrosine recombinase, which acts by catalyzing the cutting and rejoining of the recombining DNA molecules. The XerC-XerD complex is essential to convert dimers of the bacterial chromosome into monomers to permit their segregation at cell division. It also contributes to the segregational stability of plasmids.</text>
</comment>
<keyword evidence="6 11" id="KW-0159">Chromosome partition</keyword>
<evidence type="ECO:0000256" key="3">
    <source>
        <dbReference type="ARBA" id="ARBA00015804"/>
    </source>
</evidence>
<evidence type="ECO:0000256" key="1">
    <source>
        <dbReference type="ARBA" id="ARBA00004496"/>
    </source>
</evidence>
<dbReference type="InterPro" id="IPR004107">
    <property type="entry name" value="Integrase_SAM-like_N"/>
</dbReference>
<sequence length="299" mass="34435">MSCKQRSRQLDAWLDYLRYERRLSPNTCSAYLRDLHRLEQSLDDKQRWSDVKESDLRQLMGELKLAGLEARSLHRWLSSIRSFYDFLIRENLCKLNPARSLQAPKRSKPLPKTLDTDQIASLLDVVPDSPLAIRDHAILELFYSAGMRLTELSSLDRSDIDFSSGEAKVTGKGNNERITHVGSKAAESLKRWLKERNALIKDGETALFVSQHGNRLSQRQIQVRIKAWGKKHGLDIPLHPHMLRHSFASHMLESSGELRAVQELLGHSDISTTQIYTHLDFQHLADVYDRAHPRARKKK</sequence>
<dbReference type="InterPro" id="IPR011931">
    <property type="entry name" value="Recomb_XerC"/>
</dbReference>
<evidence type="ECO:0000313" key="14">
    <source>
        <dbReference type="EMBL" id="SMA48466.1"/>
    </source>
</evidence>
<dbReference type="InterPro" id="IPR044068">
    <property type="entry name" value="CB"/>
</dbReference>
<dbReference type="EMBL" id="FWPT01000006">
    <property type="protein sequence ID" value="SMA48466.1"/>
    <property type="molecule type" value="Genomic_DNA"/>
</dbReference>
<evidence type="ECO:0000256" key="6">
    <source>
        <dbReference type="ARBA" id="ARBA00022829"/>
    </source>
</evidence>
<evidence type="ECO:0000259" key="12">
    <source>
        <dbReference type="PROSITE" id="PS51898"/>
    </source>
</evidence>
<dbReference type="Gene3D" id="1.10.150.130">
    <property type="match status" value="1"/>
</dbReference>
<dbReference type="Gene3D" id="1.10.443.10">
    <property type="entry name" value="Intergrase catalytic core"/>
    <property type="match status" value="1"/>
</dbReference>
<keyword evidence="15" id="KW-1185">Reference proteome</keyword>
<dbReference type="NCBIfam" id="TIGR02224">
    <property type="entry name" value="recomb_XerC"/>
    <property type="match status" value="1"/>
</dbReference>
<comment type="subcellular location">
    <subcellularLocation>
        <location evidence="1 11">Cytoplasm</location>
    </subcellularLocation>
</comment>
<feature type="active site" evidence="11">
    <location>
        <position position="241"/>
    </location>
</feature>
<feature type="active site" description="O-(3'-phospho-DNA)-tyrosine intermediate" evidence="11">
    <location>
        <position position="276"/>
    </location>
</feature>
<dbReference type="GO" id="GO:0051301">
    <property type="term" value="P:cell division"/>
    <property type="evidence" value="ECO:0007669"/>
    <property type="project" value="UniProtKB-UniRule"/>
</dbReference>
<dbReference type="NCBIfam" id="NF001399">
    <property type="entry name" value="PRK00283.1"/>
    <property type="match status" value="1"/>
</dbReference>
<keyword evidence="9 11" id="KW-0233">DNA recombination</keyword>
<dbReference type="GO" id="GO:0007059">
    <property type="term" value="P:chromosome segregation"/>
    <property type="evidence" value="ECO:0007669"/>
    <property type="project" value="UniProtKB-UniRule"/>
</dbReference>
<comment type="similarity">
    <text evidence="2 11">Belongs to the 'phage' integrase family. XerC subfamily.</text>
</comment>
<feature type="domain" description="Tyr recombinase" evidence="12">
    <location>
        <begin position="109"/>
        <end position="289"/>
    </location>
</feature>
<protein>
    <recommendedName>
        <fullName evidence="3 11">Tyrosine recombinase XerC</fullName>
    </recommendedName>
</protein>